<accession>A0A8K1FE06</accession>
<dbReference type="PANTHER" id="PTHR42034">
    <property type="entry name" value="CHROMOSOME 7, WHOLE GENOME SHOTGUN SEQUENCE-RELATED"/>
    <property type="match status" value="1"/>
</dbReference>
<dbReference type="SUPFAM" id="SSF52777">
    <property type="entry name" value="CoA-dependent acyltransferases"/>
    <property type="match status" value="1"/>
</dbReference>
<keyword evidence="2" id="KW-1185">Reference proteome</keyword>
<dbReference type="PANTHER" id="PTHR42034:SF1">
    <property type="entry name" value="CONDENSATION DOMAIN-CONTAINING PROTEIN"/>
    <property type="match status" value="1"/>
</dbReference>
<evidence type="ECO:0000313" key="1">
    <source>
        <dbReference type="EMBL" id="TMW55393.1"/>
    </source>
</evidence>
<protein>
    <submittedName>
        <fullName evidence="1">Uncharacterized protein</fullName>
    </submittedName>
</protein>
<dbReference type="EMBL" id="SPLM01000148">
    <property type="protein sequence ID" value="TMW55393.1"/>
    <property type="molecule type" value="Genomic_DNA"/>
</dbReference>
<sequence>MEASSFEWKQVKLGVWSRAIDEAEHFYAALVHQYASCGRMMFAITGHVSVSTPVPVGSTPLDAGTRLDTALREAWLHVRYDYPTIASRVHLDENGAPKKTYEAFPEGDTASAAQEAWLERTFKLVETSFSGDEWCERDPPAPEFPTLFVLASAGHAHGASIRRDVVLRASHDTLDGMGALMLFDRLLQHASTILESPTPVSRPAFGSEHTRLSPPLRVAVQIPSELTEDEDSRLQAKLQLNQSVWATKELALLRFKIGKVVPGVHHRASLVLTKEETSAVIKRAKMMGLTPTHAFHAAMAMATRDIQSRTSEPREVRFINYLVFSERAQCVEPYNCTEHAVAVYHSLGEDVLVVDLQVPAVNNEPSLASQIEEFKSIAETVKSVYANTRQDTEHIKRIACSWKALCAPFVAESPSAPPPPQPFSYASLSSVGRIDSVLSTQYGPLTVQRPWVTSERLDNFLGVFLSAFDGQLELSSTWNDAWHTKTDVDSFLERCKSIVLRSLQVETLDGDNGHEIPSSPSAERCIRRRLHK</sequence>
<dbReference type="AlphaFoldDB" id="A0A8K1FE06"/>
<name>A0A8K1FE06_PYTOL</name>
<dbReference type="OrthoDB" id="2548233at2759"/>
<proteinExistence type="predicted"/>
<dbReference type="InterPro" id="IPR023213">
    <property type="entry name" value="CAT-like_dom_sf"/>
</dbReference>
<comment type="caution">
    <text evidence="1">The sequence shown here is derived from an EMBL/GenBank/DDBJ whole genome shotgun (WGS) entry which is preliminary data.</text>
</comment>
<organism evidence="1 2">
    <name type="scientific">Pythium oligandrum</name>
    <name type="common">Mycoparasitic fungus</name>
    <dbReference type="NCBI Taxonomy" id="41045"/>
    <lineage>
        <taxon>Eukaryota</taxon>
        <taxon>Sar</taxon>
        <taxon>Stramenopiles</taxon>
        <taxon>Oomycota</taxon>
        <taxon>Peronosporomycetes</taxon>
        <taxon>Pythiales</taxon>
        <taxon>Pythiaceae</taxon>
        <taxon>Pythium</taxon>
    </lineage>
</organism>
<evidence type="ECO:0000313" key="2">
    <source>
        <dbReference type="Proteomes" id="UP000794436"/>
    </source>
</evidence>
<dbReference type="Gene3D" id="3.30.559.10">
    <property type="entry name" value="Chloramphenicol acetyltransferase-like domain"/>
    <property type="match status" value="1"/>
</dbReference>
<dbReference type="Gene3D" id="3.30.559.30">
    <property type="entry name" value="Nonribosomal peptide synthetase, condensation domain"/>
    <property type="match status" value="1"/>
</dbReference>
<dbReference type="Proteomes" id="UP000794436">
    <property type="component" value="Unassembled WGS sequence"/>
</dbReference>
<gene>
    <name evidence="1" type="ORF">Poli38472_013284</name>
</gene>
<reference evidence="1" key="1">
    <citation type="submission" date="2019-03" db="EMBL/GenBank/DDBJ databases">
        <title>Long read genome sequence of the mycoparasitic Pythium oligandrum ATCC 38472 isolated from sugarbeet rhizosphere.</title>
        <authorList>
            <person name="Gaulin E."/>
        </authorList>
    </citation>
    <scope>NUCLEOTIDE SEQUENCE</scope>
    <source>
        <strain evidence="1">ATCC 38472_TT</strain>
    </source>
</reference>